<name>A0A7Y9HE89_9ACTN</name>
<protein>
    <submittedName>
        <fullName evidence="1">Uncharacterized protein</fullName>
    </submittedName>
</protein>
<dbReference type="EMBL" id="JACCCF010000001">
    <property type="protein sequence ID" value="NYE42678.1"/>
    <property type="molecule type" value="Genomic_DNA"/>
</dbReference>
<proteinExistence type="predicted"/>
<accession>A0A7Y9HE89</accession>
<reference evidence="1 2" key="1">
    <citation type="submission" date="2020-07" db="EMBL/GenBank/DDBJ databases">
        <title>Sequencing the genomes of 1000 actinobacteria strains.</title>
        <authorList>
            <person name="Klenk H.-P."/>
        </authorList>
    </citation>
    <scope>NUCLEOTIDE SEQUENCE [LARGE SCALE GENOMIC DNA]</scope>
    <source>
        <strain evidence="1 2">DSM 41455</strain>
    </source>
</reference>
<gene>
    <name evidence="1" type="ORF">HEB29_003689</name>
</gene>
<sequence>MIRTFATDGTGRSIRTAVFTVAAAAVIAAGGWTLSGGQADAPVHAGGVETFTGPLNTTWP</sequence>
<dbReference type="AlphaFoldDB" id="A0A7Y9HE89"/>
<evidence type="ECO:0000313" key="2">
    <source>
        <dbReference type="Proteomes" id="UP000530403"/>
    </source>
</evidence>
<comment type="caution">
    <text evidence="1">The sequence shown here is derived from an EMBL/GenBank/DDBJ whole genome shotgun (WGS) entry which is preliminary data.</text>
</comment>
<organism evidence="1 2">
    <name type="scientific">Streptomyces fulvorobeus</name>
    <dbReference type="NCBI Taxonomy" id="284028"/>
    <lineage>
        <taxon>Bacteria</taxon>
        <taxon>Bacillati</taxon>
        <taxon>Actinomycetota</taxon>
        <taxon>Actinomycetes</taxon>
        <taxon>Kitasatosporales</taxon>
        <taxon>Streptomycetaceae</taxon>
        <taxon>Streptomyces</taxon>
    </lineage>
</organism>
<dbReference type="Proteomes" id="UP000530403">
    <property type="component" value="Unassembled WGS sequence"/>
</dbReference>
<evidence type="ECO:0000313" key="1">
    <source>
        <dbReference type="EMBL" id="NYE42678.1"/>
    </source>
</evidence>